<dbReference type="InterPro" id="IPR027417">
    <property type="entry name" value="P-loop_NTPase"/>
</dbReference>
<sequence length="92" mass="10410">MLKLFRLLKTYRMYTTMVLALPFLQSLSTLYPPNLMSGSLTARFGRILHAIREADLIVIMKNGSAIEQGNHQELLAKHGFHAELHQLGKSCN</sequence>
<evidence type="ECO:0000313" key="2">
    <source>
        <dbReference type="Proteomes" id="UP000830167"/>
    </source>
</evidence>
<accession>A0ABY4CR42</accession>
<reference evidence="1" key="1">
    <citation type="submission" date="2021-12" db="EMBL/GenBank/DDBJ databases">
        <title>Alicyclobacillaceae gen. nov., sp. nov., isolated from chalcocite enrichment system.</title>
        <authorList>
            <person name="Jiang Z."/>
        </authorList>
    </citation>
    <scope>NUCLEOTIDE SEQUENCE</scope>
    <source>
        <strain evidence="1">MYW30-H2</strain>
    </source>
</reference>
<dbReference type="Gene3D" id="3.40.50.300">
    <property type="entry name" value="P-loop containing nucleotide triphosphate hydrolases"/>
    <property type="match status" value="1"/>
</dbReference>
<dbReference type="SUPFAM" id="SSF52540">
    <property type="entry name" value="P-loop containing nucleoside triphosphate hydrolases"/>
    <property type="match status" value="1"/>
</dbReference>
<proteinExistence type="predicted"/>
<dbReference type="Proteomes" id="UP000830167">
    <property type="component" value="Chromosome"/>
</dbReference>
<gene>
    <name evidence="1" type="ORF">LSG31_18395</name>
</gene>
<keyword evidence="2" id="KW-1185">Reference proteome</keyword>
<dbReference type="RefSeq" id="WP_347439594.1">
    <property type="nucleotide sequence ID" value="NZ_CP089291.1"/>
</dbReference>
<name>A0ABY4CR42_9BACL</name>
<protein>
    <submittedName>
        <fullName evidence="1">Uncharacterized protein</fullName>
    </submittedName>
</protein>
<dbReference type="EMBL" id="CP089291">
    <property type="protein sequence ID" value="UOF92967.1"/>
    <property type="molecule type" value="Genomic_DNA"/>
</dbReference>
<organism evidence="1 2">
    <name type="scientific">Fodinisporobacter ferrooxydans</name>
    <dbReference type="NCBI Taxonomy" id="2901836"/>
    <lineage>
        <taxon>Bacteria</taxon>
        <taxon>Bacillati</taxon>
        <taxon>Bacillota</taxon>
        <taxon>Bacilli</taxon>
        <taxon>Bacillales</taxon>
        <taxon>Alicyclobacillaceae</taxon>
        <taxon>Fodinisporobacter</taxon>
    </lineage>
</organism>
<evidence type="ECO:0000313" key="1">
    <source>
        <dbReference type="EMBL" id="UOF92967.1"/>
    </source>
</evidence>